<evidence type="ECO:0000313" key="1">
    <source>
        <dbReference type="EMBL" id="MCY0387211.1"/>
    </source>
</evidence>
<comment type="caution">
    <text evidence="1">The sequence shown here is derived from an EMBL/GenBank/DDBJ whole genome shotgun (WGS) entry which is preliminary data.</text>
</comment>
<gene>
    <name evidence="1" type="ORF">OVY01_08190</name>
</gene>
<keyword evidence="2" id="KW-1185">Reference proteome</keyword>
<name>A0ABT3ZL12_9BURK</name>
<dbReference type="Proteomes" id="UP001082899">
    <property type="component" value="Unassembled WGS sequence"/>
</dbReference>
<accession>A0ABT3ZL12</accession>
<organism evidence="1 2">
    <name type="scientific">Robbsia betulipollinis</name>
    <dbReference type="NCBI Taxonomy" id="2981849"/>
    <lineage>
        <taxon>Bacteria</taxon>
        <taxon>Pseudomonadati</taxon>
        <taxon>Pseudomonadota</taxon>
        <taxon>Betaproteobacteria</taxon>
        <taxon>Burkholderiales</taxon>
        <taxon>Burkholderiaceae</taxon>
        <taxon>Robbsia</taxon>
    </lineage>
</organism>
<evidence type="ECO:0000313" key="2">
    <source>
        <dbReference type="Proteomes" id="UP001082899"/>
    </source>
</evidence>
<dbReference type="RefSeq" id="WP_267846968.1">
    <property type="nucleotide sequence ID" value="NZ_JAPMXC010000001.1"/>
</dbReference>
<sequence>MLFPTTNAVIVERLFVFSTPTYYANHGDHKIWLQAQCGMGGDPLSQRISLEYQSFVFFD</sequence>
<protein>
    <submittedName>
        <fullName evidence="1">Uncharacterized protein</fullName>
    </submittedName>
</protein>
<reference evidence="1" key="1">
    <citation type="submission" date="2022-11" db="EMBL/GenBank/DDBJ databases">
        <title>Robbsia betulipollinis sp. nov., isolated from pollen of birch (Betula pendula).</title>
        <authorList>
            <person name="Shi H."/>
            <person name="Ambika Manirajan B."/>
            <person name="Ratering S."/>
            <person name="Geissler-Plaum R."/>
            <person name="Schnell S."/>
        </authorList>
    </citation>
    <scope>NUCLEOTIDE SEQUENCE</scope>
    <source>
        <strain evidence="1">Bb-Pol-6</strain>
    </source>
</reference>
<dbReference type="EMBL" id="JAPMXC010000001">
    <property type="protein sequence ID" value="MCY0387211.1"/>
    <property type="molecule type" value="Genomic_DNA"/>
</dbReference>
<proteinExistence type="predicted"/>